<dbReference type="EMBL" id="JAGPXC010000002">
    <property type="protein sequence ID" value="KAH6658223.1"/>
    <property type="molecule type" value="Genomic_DNA"/>
</dbReference>
<reference evidence="3" key="1">
    <citation type="journal article" date="2021" name="Nat. Commun.">
        <title>Genetic determinants of endophytism in the Arabidopsis root mycobiome.</title>
        <authorList>
            <person name="Mesny F."/>
            <person name="Miyauchi S."/>
            <person name="Thiergart T."/>
            <person name="Pickel B."/>
            <person name="Atanasova L."/>
            <person name="Karlsson M."/>
            <person name="Huettel B."/>
            <person name="Barry K.W."/>
            <person name="Haridas S."/>
            <person name="Chen C."/>
            <person name="Bauer D."/>
            <person name="Andreopoulos W."/>
            <person name="Pangilinan J."/>
            <person name="LaButti K."/>
            <person name="Riley R."/>
            <person name="Lipzen A."/>
            <person name="Clum A."/>
            <person name="Drula E."/>
            <person name="Henrissat B."/>
            <person name="Kohler A."/>
            <person name="Grigoriev I.V."/>
            <person name="Martin F.M."/>
            <person name="Hacquard S."/>
        </authorList>
    </citation>
    <scope>NUCLEOTIDE SEQUENCE</scope>
    <source>
        <strain evidence="3">MPI-SDFR-AT-0073</strain>
    </source>
</reference>
<dbReference type="OrthoDB" id="10036721at2759"/>
<dbReference type="GO" id="GO:0016798">
    <property type="term" value="F:hydrolase activity, acting on glycosyl bonds"/>
    <property type="evidence" value="ECO:0007669"/>
    <property type="project" value="UniProtKB-KW"/>
</dbReference>
<feature type="signal peptide" evidence="1">
    <location>
        <begin position="1"/>
        <end position="21"/>
    </location>
</feature>
<dbReference type="SUPFAM" id="SSF48208">
    <property type="entry name" value="Six-hairpin glycosidases"/>
    <property type="match status" value="1"/>
</dbReference>
<evidence type="ECO:0000313" key="4">
    <source>
        <dbReference type="Proteomes" id="UP000758603"/>
    </source>
</evidence>
<accession>A0A9P8UU19</accession>
<dbReference type="GO" id="GO:0005975">
    <property type="term" value="P:carbohydrate metabolic process"/>
    <property type="evidence" value="ECO:0007669"/>
    <property type="project" value="InterPro"/>
</dbReference>
<dbReference type="AlphaFoldDB" id="A0A9P8UU19"/>
<organism evidence="3 4">
    <name type="scientific">Truncatella angustata</name>
    <dbReference type="NCBI Taxonomy" id="152316"/>
    <lineage>
        <taxon>Eukaryota</taxon>
        <taxon>Fungi</taxon>
        <taxon>Dikarya</taxon>
        <taxon>Ascomycota</taxon>
        <taxon>Pezizomycotina</taxon>
        <taxon>Sordariomycetes</taxon>
        <taxon>Xylariomycetidae</taxon>
        <taxon>Amphisphaeriales</taxon>
        <taxon>Sporocadaceae</taxon>
        <taxon>Truncatella</taxon>
    </lineage>
</organism>
<protein>
    <submittedName>
        <fullName evidence="3">Six-hairpin glycosidase-like protein</fullName>
    </submittedName>
</protein>
<dbReference type="InterPro" id="IPR012341">
    <property type="entry name" value="6hp_glycosidase-like_sf"/>
</dbReference>
<keyword evidence="4" id="KW-1185">Reference proteome</keyword>
<evidence type="ECO:0000259" key="2">
    <source>
        <dbReference type="Pfam" id="PF17389"/>
    </source>
</evidence>
<dbReference type="InterPro" id="IPR035396">
    <property type="entry name" value="Bac_rhamnosid6H"/>
</dbReference>
<sequence length="670" mass="72182">MSTMRAITLYCQLALATLAAADVQYGEYILAPSSRTLAPASVYQTGGDVEGFDALVDPASQASTTLDGEGYVTLDFGKNIAGTVSFQVDTLEGDDEAIGFTFTESSEWISAEYCDATQDDGIDLPLWFNLTGPGLYEADKAHQRGGFRYLTVVHNATGTVSISNLTVYWITSPEMDNPAAYTGHFHSNSEKLNRVWYAGAYTNQLCSIDPTTGNSLGQPLEGWHYDYTISNGTSVLVDGGKRDRLIWPGDIAISGPSIFVSTNSLDPIRNGIDALFLQQQADGRLPYAGEPFNEFIGNKTNTTVWLWSFTYHCHTLNDLYDYYLFTGDIEYLESYWSQYTLGVNYLLQFIDSTGLANVTSSSDWLRVGMGGHNIEANSILYFTLKNAISLAAVVNDKSDVGNWTISAAGIPPAANDLLWDESVSLYRDNDTQQVLYPQDGNAWAIISGVANGSRAEAVSDSLAARWIRPYGAPAPEGGETISPFVSGFEIQAHYKVGRADRAVDLTEFMYADFMLDDPRMTNSSFIEGYSTNGSLHYPAYKNDPRVSHAHGWATGPTSSLSFLGAGIQLLAAAGKTWKIAPALGGLTSLEAGYETPLGAYAAEWHNSSCGFTGRFETPEGTSGSFDIAIGPGSTKLSLDGPGGITEVDVTNEAVVSVDGLAGGKYTVTIS</sequence>
<dbReference type="RefSeq" id="XP_045962457.1">
    <property type="nucleotide sequence ID" value="XM_046095472.1"/>
</dbReference>
<dbReference type="InterPro" id="IPR008928">
    <property type="entry name" value="6-hairpin_glycosidase_sf"/>
</dbReference>
<dbReference type="Proteomes" id="UP000758603">
    <property type="component" value="Unassembled WGS sequence"/>
</dbReference>
<feature type="domain" description="Alpha-L-rhamnosidase six-hairpin glycosidase" evidence="2">
    <location>
        <begin position="230"/>
        <end position="435"/>
    </location>
</feature>
<dbReference type="Pfam" id="PF17389">
    <property type="entry name" value="Bac_rhamnosid6H"/>
    <property type="match status" value="1"/>
</dbReference>
<dbReference type="Gene3D" id="2.60.120.260">
    <property type="entry name" value="Galactose-binding domain-like"/>
    <property type="match status" value="1"/>
</dbReference>
<gene>
    <name evidence="3" type="ORF">BKA67DRAFT_208731</name>
</gene>
<name>A0A9P8UU19_9PEZI</name>
<dbReference type="Gene3D" id="1.50.10.10">
    <property type="match status" value="1"/>
</dbReference>
<evidence type="ECO:0000313" key="3">
    <source>
        <dbReference type="EMBL" id="KAH6658223.1"/>
    </source>
</evidence>
<proteinExistence type="predicted"/>
<dbReference type="PANTHER" id="PTHR34987:SF6">
    <property type="entry name" value="ALPHA-L-RHAMNOSIDASE SIX-HAIRPIN GLYCOSIDASE DOMAIN-CONTAINING PROTEIN"/>
    <property type="match status" value="1"/>
</dbReference>
<keyword evidence="1" id="KW-0732">Signal</keyword>
<keyword evidence="3" id="KW-0326">Glycosidase</keyword>
<dbReference type="PANTHER" id="PTHR34987">
    <property type="entry name" value="C, PUTATIVE (AFU_ORTHOLOGUE AFUA_3G02880)-RELATED"/>
    <property type="match status" value="1"/>
</dbReference>
<dbReference type="GeneID" id="70124365"/>
<comment type="caution">
    <text evidence="3">The sequence shown here is derived from an EMBL/GenBank/DDBJ whole genome shotgun (WGS) entry which is preliminary data.</text>
</comment>
<keyword evidence="3" id="KW-0378">Hydrolase</keyword>
<dbReference type="Gene3D" id="2.60.420.10">
    <property type="entry name" value="Maltose phosphorylase, domain 3"/>
    <property type="match status" value="1"/>
</dbReference>
<feature type="chain" id="PRO_5040152831" evidence="1">
    <location>
        <begin position="22"/>
        <end position="670"/>
    </location>
</feature>
<evidence type="ECO:0000256" key="1">
    <source>
        <dbReference type="SAM" id="SignalP"/>
    </source>
</evidence>